<dbReference type="EMBL" id="JYDJ01001477">
    <property type="protein sequence ID" value="KRX31931.1"/>
    <property type="molecule type" value="Genomic_DNA"/>
</dbReference>
<reference evidence="1 3" key="1">
    <citation type="submission" date="2015-01" db="EMBL/GenBank/DDBJ databases">
        <title>Evolution of Trichinella species and genotypes.</title>
        <authorList>
            <person name="Korhonen P.K."/>
            <person name="Edoardo P."/>
            <person name="Giuseppe L.R."/>
            <person name="Gasser R.B."/>
        </authorList>
    </citation>
    <scope>NUCLEOTIDE SEQUENCE [LARGE SCALE GENOMIC DNA]</scope>
    <source>
        <strain evidence="1">ISS417</strain>
    </source>
</reference>
<accession>A0A0V0SYX8</accession>
<dbReference type="AlphaFoldDB" id="A0A0V0SYX8"/>
<name>A0A0V0SYX8_9BILA</name>
<sequence>MQYRIVTRISANERGDELSSGIPSRAAAYHHYVYAAHLLTSVLRLISFRFREKICMTMPYYA</sequence>
<protein>
    <submittedName>
        <fullName evidence="1">Uncharacterized protein</fullName>
    </submittedName>
</protein>
<comment type="caution">
    <text evidence="1">The sequence shown here is derived from an EMBL/GenBank/DDBJ whole genome shotgun (WGS) entry which is preliminary data.</text>
</comment>
<evidence type="ECO:0000313" key="2">
    <source>
        <dbReference type="EMBL" id="KRX32211.1"/>
    </source>
</evidence>
<organism evidence="1 3">
    <name type="scientific">Trichinella murrelli</name>
    <dbReference type="NCBI Taxonomy" id="144512"/>
    <lineage>
        <taxon>Eukaryota</taxon>
        <taxon>Metazoa</taxon>
        <taxon>Ecdysozoa</taxon>
        <taxon>Nematoda</taxon>
        <taxon>Enoplea</taxon>
        <taxon>Dorylaimia</taxon>
        <taxon>Trichinellida</taxon>
        <taxon>Trichinellidae</taxon>
        <taxon>Trichinella</taxon>
    </lineage>
</organism>
<keyword evidence="3" id="KW-1185">Reference proteome</keyword>
<dbReference type="Proteomes" id="UP000055048">
    <property type="component" value="Unassembled WGS sequence"/>
</dbReference>
<dbReference type="EMBL" id="JYDJ01001333">
    <property type="protein sequence ID" value="KRX32211.1"/>
    <property type="molecule type" value="Genomic_DNA"/>
</dbReference>
<evidence type="ECO:0000313" key="1">
    <source>
        <dbReference type="EMBL" id="KRX31931.1"/>
    </source>
</evidence>
<gene>
    <name evidence="1" type="ORF">T05_13969</name>
    <name evidence="2" type="ORF">T05_5745</name>
</gene>
<proteinExistence type="predicted"/>
<evidence type="ECO:0000313" key="3">
    <source>
        <dbReference type="Proteomes" id="UP000055048"/>
    </source>
</evidence>
<feature type="non-terminal residue" evidence="1">
    <location>
        <position position="62"/>
    </location>
</feature>